<protein>
    <submittedName>
        <fullName evidence="1">Uncharacterized protein</fullName>
    </submittedName>
</protein>
<gene>
    <name evidence="1" type="ORF">ACD_78C00151G0002</name>
</gene>
<sequence>MLYKSCPAGENGLFFLVSSKCSPECHNRISFIFIDESFIVHNDIGHLFKVYAQEMYQFFRLHIFRYTCESGDIGEEARDVHPFPVEFYFLEFIEDIYNEFFREVLRKSSFQGTFSRLLIYVFVSGNKDGCQHNDEHQLYREGKESLK</sequence>
<proteinExistence type="predicted"/>
<dbReference type="EMBL" id="AMFJ01034151">
    <property type="protein sequence ID" value="EKD30117.1"/>
    <property type="molecule type" value="Genomic_DNA"/>
</dbReference>
<comment type="caution">
    <text evidence="1">The sequence shown here is derived from an EMBL/GenBank/DDBJ whole genome shotgun (WGS) entry which is preliminary data.</text>
</comment>
<accession>K1XYB2</accession>
<dbReference type="AlphaFoldDB" id="K1XYB2"/>
<name>K1XYB2_9BACT</name>
<reference evidence="1" key="1">
    <citation type="journal article" date="2012" name="Science">
        <title>Fermentation, hydrogen, and sulfur metabolism in multiple uncultivated bacterial phyla.</title>
        <authorList>
            <person name="Wrighton K.C."/>
            <person name="Thomas B.C."/>
            <person name="Sharon I."/>
            <person name="Miller C.S."/>
            <person name="Castelle C.J."/>
            <person name="VerBerkmoes N.C."/>
            <person name="Wilkins M.J."/>
            <person name="Hettich R.L."/>
            <person name="Lipton M.S."/>
            <person name="Williams K.H."/>
            <person name="Long P.E."/>
            <person name="Banfield J.F."/>
        </authorList>
    </citation>
    <scope>NUCLEOTIDE SEQUENCE [LARGE SCALE GENOMIC DNA]</scope>
</reference>
<organism evidence="1">
    <name type="scientific">uncultured bacterium</name>
    <name type="common">gcode 4</name>
    <dbReference type="NCBI Taxonomy" id="1234023"/>
    <lineage>
        <taxon>Bacteria</taxon>
        <taxon>environmental samples</taxon>
    </lineage>
</organism>
<evidence type="ECO:0000313" key="1">
    <source>
        <dbReference type="EMBL" id="EKD30117.1"/>
    </source>
</evidence>